<keyword evidence="5" id="KW-1133">Transmembrane helix</keyword>
<evidence type="ECO:0000256" key="1">
    <source>
        <dbReference type="ARBA" id="ARBA00004370"/>
    </source>
</evidence>
<proteinExistence type="predicted"/>
<comment type="caution">
    <text evidence="11">The sequence shown here is derived from an EMBL/GenBank/DDBJ whole genome shotgun (WGS) entry which is preliminary data.</text>
</comment>
<evidence type="ECO:0000256" key="3">
    <source>
        <dbReference type="ARBA" id="ARBA00022714"/>
    </source>
</evidence>
<feature type="domain" description="Rieske" evidence="10">
    <location>
        <begin position="1"/>
        <end position="104"/>
    </location>
</feature>
<dbReference type="InterPro" id="IPR017941">
    <property type="entry name" value="Rieske_2Fe-2S"/>
</dbReference>
<protein>
    <submittedName>
        <fullName evidence="11">Rieske [2Fe-2S] iron-sulfur domain-containing protein</fullName>
    </submittedName>
</protein>
<dbReference type="GO" id="GO:0005737">
    <property type="term" value="C:cytoplasm"/>
    <property type="evidence" value="ECO:0007669"/>
    <property type="project" value="TreeGrafter"/>
</dbReference>
<keyword evidence="6" id="KW-0560">Oxidoreductase</keyword>
<evidence type="ECO:0000256" key="2">
    <source>
        <dbReference type="ARBA" id="ARBA00022692"/>
    </source>
</evidence>
<dbReference type="GO" id="GO:0016491">
    <property type="term" value="F:oxidoreductase activity"/>
    <property type="evidence" value="ECO:0007669"/>
    <property type="project" value="UniProtKB-KW"/>
</dbReference>
<comment type="subcellular location">
    <subcellularLocation>
        <location evidence="1">Membrane</location>
    </subcellularLocation>
</comment>
<evidence type="ECO:0000256" key="6">
    <source>
        <dbReference type="ARBA" id="ARBA00023002"/>
    </source>
</evidence>
<keyword evidence="4" id="KW-0479">Metal-binding</keyword>
<keyword evidence="12" id="KW-1185">Reference proteome</keyword>
<dbReference type="AlphaFoldDB" id="A0A835Z1P1"/>
<keyword evidence="8" id="KW-0411">Iron-sulfur</keyword>
<dbReference type="GO" id="GO:0051537">
    <property type="term" value="F:2 iron, 2 sulfur cluster binding"/>
    <property type="evidence" value="ECO:0007669"/>
    <property type="project" value="UniProtKB-KW"/>
</dbReference>
<name>A0A835Z1P1_9STRA</name>
<dbReference type="PROSITE" id="PS51296">
    <property type="entry name" value="RIESKE"/>
    <property type="match status" value="1"/>
</dbReference>
<evidence type="ECO:0000256" key="9">
    <source>
        <dbReference type="ARBA" id="ARBA00023136"/>
    </source>
</evidence>
<dbReference type="OrthoDB" id="426882at2759"/>
<accession>A0A835Z1P1</accession>
<dbReference type="Proteomes" id="UP000664859">
    <property type="component" value="Unassembled WGS sequence"/>
</dbReference>
<dbReference type="EMBL" id="JAFCMP010000334">
    <property type="protein sequence ID" value="KAG5181354.1"/>
    <property type="molecule type" value="Genomic_DNA"/>
</dbReference>
<organism evidence="11 12">
    <name type="scientific">Tribonema minus</name>
    <dbReference type="NCBI Taxonomy" id="303371"/>
    <lineage>
        <taxon>Eukaryota</taxon>
        <taxon>Sar</taxon>
        <taxon>Stramenopiles</taxon>
        <taxon>Ochrophyta</taxon>
        <taxon>PX clade</taxon>
        <taxon>Xanthophyceae</taxon>
        <taxon>Tribonematales</taxon>
        <taxon>Tribonemataceae</taxon>
        <taxon>Tribonema</taxon>
    </lineage>
</organism>
<dbReference type="InterPro" id="IPR050584">
    <property type="entry name" value="Cholesterol_7-desaturase"/>
</dbReference>
<keyword evidence="3" id="KW-0001">2Fe-2S</keyword>
<evidence type="ECO:0000256" key="4">
    <source>
        <dbReference type="ARBA" id="ARBA00022723"/>
    </source>
</evidence>
<dbReference type="SUPFAM" id="SSF50022">
    <property type="entry name" value="ISP domain"/>
    <property type="match status" value="1"/>
</dbReference>
<dbReference type="InterPro" id="IPR036922">
    <property type="entry name" value="Rieske_2Fe-2S_sf"/>
</dbReference>
<keyword evidence="2" id="KW-0812">Transmembrane</keyword>
<gene>
    <name evidence="11" type="ORF">JKP88DRAFT_183058</name>
</gene>
<keyword evidence="7" id="KW-0408">Iron</keyword>
<evidence type="ECO:0000259" key="10">
    <source>
        <dbReference type="PROSITE" id="PS51296"/>
    </source>
</evidence>
<evidence type="ECO:0000256" key="7">
    <source>
        <dbReference type="ARBA" id="ARBA00023004"/>
    </source>
</evidence>
<dbReference type="Pfam" id="PF19112">
    <property type="entry name" value="VanA_C"/>
    <property type="match status" value="1"/>
</dbReference>
<dbReference type="PANTHER" id="PTHR21266">
    <property type="entry name" value="IRON-SULFUR DOMAIN CONTAINING PROTEIN"/>
    <property type="match status" value="1"/>
</dbReference>
<dbReference type="Gene3D" id="3.90.380.10">
    <property type="entry name" value="Naphthalene 1,2-dioxygenase Alpha Subunit, Chain A, domain 1"/>
    <property type="match status" value="1"/>
</dbReference>
<sequence>MENLTDKTRPHQLTLLNEHLALWWDPVGERWNAVHDTCPHRMAPLSEGRIDKRGCIECPYHGWAFSGDGTCVSIPQQDDPTHAPRAAHDVRDYPVEVSEGIIWAWAGGDTEPSGPPPQDIPPGSVATIDYFRDAPADYESFVENLLDLAHIPFVHHRAFGGMFTAGPLTMTVADRTPPYAPSGTPMGGLTGVWQGPDAVPRTVDFAAPQLVHYVSSRTLLYVVPSAPGRCRFFLR</sequence>
<dbReference type="Gene3D" id="2.102.10.10">
    <property type="entry name" value="Rieske [2Fe-2S] iron-sulphur domain"/>
    <property type="match status" value="1"/>
</dbReference>
<dbReference type="SUPFAM" id="SSF55961">
    <property type="entry name" value="Bet v1-like"/>
    <property type="match status" value="1"/>
</dbReference>
<dbReference type="Pfam" id="PF00355">
    <property type="entry name" value="Rieske"/>
    <property type="match status" value="1"/>
</dbReference>
<evidence type="ECO:0000313" key="11">
    <source>
        <dbReference type="EMBL" id="KAG5181354.1"/>
    </source>
</evidence>
<keyword evidence="9" id="KW-0472">Membrane</keyword>
<dbReference type="PANTHER" id="PTHR21266:SF32">
    <property type="entry name" value="CHOLESTEROL 7-DESATURASE NVD"/>
    <property type="match status" value="1"/>
</dbReference>
<dbReference type="GO" id="GO:0046872">
    <property type="term" value="F:metal ion binding"/>
    <property type="evidence" value="ECO:0007669"/>
    <property type="project" value="UniProtKB-KW"/>
</dbReference>
<evidence type="ECO:0000256" key="5">
    <source>
        <dbReference type="ARBA" id="ARBA00022989"/>
    </source>
</evidence>
<evidence type="ECO:0000313" key="12">
    <source>
        <dbReference type="Proteomes" id="UP000664859"/>
    </source>
</evidence>
<evidence type="ECO:0000256" key="8">
    <source>
        <dbReference type="ARBA" id="ARBA00023014"/>
    </source>
</evidence>
<feature type="non-terminal residue" evidence="11">
    <location>
        <position position="235"/>
    </location>
</feature>
<dbReference type="InterPro" id="IPR044043">
    <property type="entry name" value="VanA_C_cat"/>
</dbReference>
<dbReference type="GO" id="GO:0016020">
    <property type="term" value="C:membrane"/>
    <property type="evidence" value="ECO:0007669"/>
    <property type="project" value="UniProtKB-SubCell"/>
</dbReference>
<reference evidence="11" key="1">
    <citation type="submission" date="2021-02" db="EMBL/GenBank/DDBJ databases">
        <title>First Annotated Genome of the Yellow-green Alga Tribonema minus.</title>
        <authorList>
            <person name="Mahan K.M."/>
        </authorList>
    </citation>
    <scope>NUCLEOTIDE SEQUENCE</scope>
    <source>
        <strain evidence="11">UTEX B ZZ1240</strain>
    </source>
</reference>